<evidence type="ECO:0000313" key="7">
    <source>
        <dbReference type="Proteomes" id="UP000001007"/>
    </source>
</evidence>
<keyword evidence="1" id="KW-0963">Cytoplasm</keyword>
<dbReference type="NCBIfam" id="TIGR00281">
    <property type="entry name" value="SMC-Scp complex subunit ScpB"/>
    <property type="match status" value="1"/>
</dbReference>
<keyword evidence="3" id="KW-0159">Chromosome partition</keyword>
<dbReference type="GO" id="GO:0051304">
    <property type="term" value="P:chromosome separation"/>
    <property type="evidence" value="ECO:0007669"/>
    <property type="project" value="InterPro"/>
</dbReference>
<dbReference type="STRING" id="194439.CT0478"/>
<dbReference type="InterPro" id="IPR036388">
    <property type="entry name" value="WH-like_DNA-bd_sf"/>
</dbReference>
<keyword evidence="7" id="KW-1185">Reference proteome</keyword>
<dbReference type="InterPro" id="IPR005234">
    <property type="entry name" value="ScpB_csome_segregation"/>
</dbReference>
<dbReference type="Proteomes" id="UP000001007">
    <property type="component" value="Chromosome"/>
</dbReference>
<dbReference type="PDB" id="1T6S">
    <property type="method" value="X-ray"/>
    <property type="resolution" value="1.95 A"/>
    <property type="chains" value="A/B=1-162"/>
</dbReference>
<evidence type="ECO:0000256" key="1">
    <source>
        <dbReference type="ARBA" id="ARBA00022490"/>
    </source>
</evidence>
<dbReference type="SUPFAM" id="SSF46785">
    <property type="entry name" value="Winged helix' DNA-binding domain"/>
    <property type="match status" value="2"/>
</dbReference>
<evidence type="ECO:0000256" key="4">
    <source>
        <dbReference type="ARBA" id="ARBA00023306"/>
    </source>
</evidence>
<proteinExistence type="evidence at protein level"/>
<dbReference type="RefSeq" id="WP_010932165.1">
    <property type="nucleotide sequence ID" value="NC_002932.3"/>
</dbReference>
<keyword evidence="2" id="KW-0132">Cell division</keyword>
<dbReference type="PIRSF" id="PIRSF019345">
    <property type="entry name" value="ScpB"/>
    <property type="match status" value="1"/>
</dbReference>
<dbReference type="Pfam" id="PF04079">
    <property type="entry name" value="SMC_ScpB"/>
    <property type="match status" value="1"/>
</dbReference>
<dbReference type="EnsemblBacteria" id="AAM71720">
    <property type="protein sequence ID" value="AAM71720"/>
    <property type="gene ID" value="CT0478"/>
</dbReference>
<dbReference type="AlphaFoldDB" id="Q8KF54"/>
<dbReference type="PANTHER" id="PTHR34298">
    <property type="entry name" value="SEGREGATION AND CONDENSATION PROTEIN B"/>
    <property type="match status" value="1"/>
</dbReference>
<keyword evidence="8" id="KW-0002">3D-structure</keyword>
<dbReference type="OrthoDB" id="9806226at2"/>
<evidence type="ECO:0000256" key="2">
    <source>
        <dbReference type="ARBA" id="ARBA00022618"/>
    </source>
</evidence>
<dbReference type="HOGENOM" id="CLU_045647_5_3_10"/>
<keyword evidence="4" id="KW-0131">Cell cycle</keyword>
<dbReference type="EMBL" id="AE006470">
    <property type="protein sequence ID" value="AAM71720.1"/>
    <property type="molecule type" value="Genomic_DNA"/>
</dbReference>
<dbReference type="PANTHER" id="PTHR34298:SF2">
    <property type="entry name" value="SEGREGATION AND CONDENSATION PROTEIN B"/>
    <property type="match status" value="1"/>
</dbReference>
<dbReference type="InterPro" id="IPR036390">
    <property type="entry name" value="WH_DNA-bd_sf"/>
</dbReference>
<evidence type="ECO:0000256" key="5">
    <source>
        <dbReference type="SAM" id="MobiDB-lite"/>
    </source>
</evidence>
<dbReference type="EvolutionaryTrace" id="Q8KF54"/>
<evidence type="ECO:0000256" key="3">
    <source>
        <dbReference type="ARBA" id="ARBA00022829"/>
    </source>
</evidence>
<sequence length="209" mass="23924">MQEQRQQLLRSLEALIFSSEEPVNLQTLSQITAHKFTPSELQEAVDELNRDYEATGRTFRIHAIAGGYRFLTEPEFADLVRQLLAPVIQRRLSRSMLEVLAVVAWHQPVTKGEIQQIRGASPDYSIDRLLARGLIEVRGRADSPGRPLQYGTTEVFLDLFHLPSLKDLPKLREIKEILQEHEEQQYLAADGDLPVAADEDEKPRMERIE</sequence>
<dbReference type="KEGG" id="cte:CT0478"/>
<dbReference type="eggNOG" id="COG1386">
    <property type="taxonomic scope" value="Bacteria"/>
</dbReference>
<dbReference type="GO" id="GO:0051301">
    <property type="term" value="P:cell division"/>
    <property type="evidence" value="ECO:0007669"/>
    <property type="project" value="UniProtKB-KW"/>
</dbReference>
<accession>Q8KF54</accession>
<dbReference type="SMR" id="Q8KF54"/>
<evidence type="ECO:0000313" key="6">
    <source>
        <dbReference type="EMBL" id="AAM71720.1"/>
    </source>
</evidence>
<name>Q8KF54_CHLTE</name>
<protein>
    <submittedName>
        <fullName evidence="6">Segregation and condensation protein B</fullName>
    </submittedName>
</protein>
<evidence type="ECO:0007829" key="8">
    <source>
        <dbReference type="PDB" id="1T6S"/>
    </source>
</evidence>
<dbReference type="PATRIC" id="fig|194439.7.peg.463"/>
<reference evidence="6 7" key="1">
    <citation type="journal article" date="2002" name="Proc. Natl. Acad. Sci. U.S.A.">
        <title>The complete genome sequence of Chlorobium tepidum TLS, a photosynthetic, anaerobic, green-sulfur bacterium.</title>
        <authorList>
            <person name="Eisen J.A."/>
            <person name="Nelson K.E."/>
            <person name="Paulsen I.T."/>
            <person name="Heidelberg J.F."/>
            <person name="Wu M."/>
            <person name="Dodson R.J."/>
            <person name="Deboy R."/>
            <person name="Gwinn M.L."/>
            <person name="Nelson W.C."/>
            <person name="Haft D.H."/>
            <person name="Hickey E.K."/>
            <person name="Peterson J.D."/>
            <person name="Durkin A.S."/>
            <person name="Kolonay J.L."/>
            <person name="Yang F."/>
            <person name="Holt I."/>
            <person name="Umayam L.A."/>
            <person name="Mason T."/>
            <person name="Brenner M."/>
            <person name="Shea T.P."/>
            <person name="Parksey D."/>
            <person name="Nierman W.C."/>
            <person name="Feldblyum T.V."/>
            <person name="Hansen C.L."/>
            <person name="Craven M.B."/>
            <person name="Radune D."/>
            <person name="Vamathevan J."/>
            <person name="Khouri H."/>
            <person name="White O."/>
            <person name="Gruber T.M."/>
            <person name="Ketchum K.A."/>
            <person name="Venter J.C."/>
            <person name="Tettelin H."/>
            <person name="Bryant D.A."/>
            <person name="Fraser C.M."/>
        </authorList>
    </citation>
    <scope>NUCLEOTIDE SEQUENCE [LARGE SCALE GENOMIC DNA]</scope>
    <source>
        <strain evidence="7">ATCC 49652 / DSM 12025 / NBRC 103806 / TLS</strain>
    </source>
</reference>
<dbReference type="PDBsum" id="1T6S"/>
<gene>
    <name evidence="6" type="primary">scpB</name>
    <name evidence="6" type="ordered locus">CT0478</name>
</gene>
<feature type="region of interest" description="Disordered" evidence="5">
    <location>
        <begin position="188"/>
        <end position="209"/>
    </location>
</feature>
<organism evidence="6 7">
    <name type="scientific">Chlorobaculum tepidum (strain ATCC 49652 / DSM 12025 / NBRC 103806 / TLS)</name>
    <name type="common">Chlorobium tepidum</name>
    <dbReference type="NCBI Taxonomy" id="194439"/>
    <lineage>
        <taxon>Bacteria</taxon>
        <taxon>Pseudomonadati</taxon>
        <taxon>Chlorobiota</taxon>
        <taxon>Chlorobiia</taxon>
        <taxon>Chlorobiales</taxon>
        <taxon>Chlorobiaceae</taxon>
        <taxon>Chlorobaculum</taxon>
    </lineage>
</organism>
<reference evidence="8" key="2">
    <citation type="journal article" date="2006" name="Proteins">
        <title>Crystal structure of ScpB from Chlorobium tepidum, a protein involved in chromosome partitioning.</title>
        <authorList>
            <person name="Kim J.S."/>
            <person name="Shin D.H."/>
            <person name="Pufan R."/>
            <person name="Huang C."/>
            <person name="Yokota H."/>
            <person name="Kim R."/>
            <person name="Kim S.H."/>
        </authorList>
    </citation>
    <scope>X-RAY CRYSTALLOGRAPHY (1.95 ANGSTROMS) OF 1-162</scope>
</reference>
<dbReference type="Gene3D" id="1.10.10.10">
    <property type="entry name" value="Winged helix-like DNA-binding domain superfamily/Winged helix DNA-binding domain"/>
    <property type="match status" value="2"/>
</dbReference>